<feature type="domain" description="Kringle" evidence="9">
    <location>
        <begin position="34"/>
        <end position="109"/>
    </location>
</feature>
<evidence type="ECO:0000259" key="8">
    <source>
        <dbReference type="PROSITE" id="PS50026"/>
    </source>
</evidence>
<reference evidence="10" key="1">
    <citation type="submission" date="2024-06" db="EMBL/GenBank/DDBJ databases">
        <authorList>
            <person name="Liu X."/>
            <person name="Lenzi L."/>
            <person name="Haldenby T S."/>
            <person name="Uol C."/>
        </authorList>
    </citation>
    <scope>NUCLEOTIDE SEQUENCE</scope>
</reference>
<keyword evidence="6" id="KW-1133">Transmembrane helix</keyword>
<feature type="chain" id="PRO_5043864523" evidence="7">
    <location>
        <begin position="24"/>
        <end position="2140"/>
    </location>
</feature>
<dbReference type="InterPro" id="IPR000742">
    <property type="entry name" value="EGF"/>
</dbReference>
<sequence length="2140" mass="240673">MLRKLCTFGFVLLWISLLTLVLTEPSADDPNECRTANGESDEYQGKISVAYDGTPCQAWTKHPHFYRTHWSHEEAAKEKNYCRNPDGDIHGPWCVVQKTSFKYCNVPKCAKDVECYEDKGEDYRGSQDRTIDGIPCKVWSLTSAVRLSHNLFRFQIHYNSSHSEVLKPGDSRMDKFQSCRNPGGTESRPWCYTIPMSGVKHEKNFCDVPKCSDPSTLGYPLLSNDRHCPPNFIQQTEVIAYKLSDSLQVNYCVAPQRLVYNLQKNGHYFSFTDFCMLLVGKSTYCPAGFQHIEIFQPNFHRVKHTSGPNTWHTSSESLLQIIVCCSSPDYFRNQTEKPYISMEKKSALYKRFERDSEKGMETSKFGTNWLWQPTEAEENSLGSTSSMLEPPAPNVPIFASVRRCPPVNGTTRVITSIARNQIGSDMPTDFLRSLLPEVVCEYYPLQSKNSQATSTDSSSDLALLISESACPQGYKGVQLSRLILFILGASSSLCVPTSGNVIPPPAQEAGYCMLRIPKQDTAHSEYSVSQWGHKTSFHCPPGFRSNELHFSSPEYRLQLCCTGNVNATRAGDTKLQAPFGARFSFAVIQNGETCPEFYAGAYKLNLVQYSRPIPRPYVEHLELLGNDSPVKPTGIPTTVICQYLSPETTLGVKSLTYECEGLGYRSAMNYNGATCGFEVNDTVVFPPGKYCLLQISSTCPPGFNRKSGVVRLGFSLQSIGNTCCRTEESIGAIKFPINFEAPFKLPAVYRPCQAIEKFTVDAELHHCVYYPQGAIPHALIVWPRIVGKTNISSALSFPANCAVMPRKRKKIHRSQMGRLTSLFFNIMQDQWLIYKRPRWTTRGSDSGDVCFNEVPWSLMPRTTADGNGYCIFSFGSCPQPGFETLGASTYMNGVLCCTVRSANGGSDSDASHPSATKPISSLVTLGHTMPSEKLNFNGFIGTKVLYSSTSGSDNESQQAHVKSCPQFADLKLNRRLIEGMPTPPQFKAQKLLTSNGVLGAHLPRLFNVTHLEEQLFTERTGIWLQDEIVYVTYCEYVSEKRQKTDERAPDRWPVANYALPKAMNQCPKGFQKAFIMHQQDQYGFHHSQPIHLDGMYLQGNSVVRLGYCVSKVETSSRPPYEDRTEDELPAGHYCVLRVRGKCPTGFSLGTLSIMEGPQKMDETSSPSDESGGDTSNNENSEPALLPDVERVRTHIKENVMKIDRLDYYFCCRSDSPSVNTPVSGFPTETGPFYLYRVGDKCQQIEGMEVSEEYICMDAPNRQDQSWWPLDKNRSWTPYSVKGLTPARIPFHSQCDVEINLCYYEKTIPQEENESALIKNDGDWPLGKYALPNVHRSDELTACPPGFTQHHFSLINHQATFFELELMPMSLGPYFLELIGHNYSALNVHYCDRNNPNNQTSTSADSDEDESATTTGPKMSFEEQEKQWPKGDYCVITTSADSQCPPGLHRYTRSVAELCCRDDNIKNPQTVNWPFTGDFFLFGGEVCLPVANTHVERYLVRLVAGSDEKSEGQWDVLCHYIPSDWFKEKVRWPSGNYLLPIGRRGGLKTTVLSKIQYTDEFTPEDLARGTPSTESVQKARYKCPDEFQRARFTFVSKNTEVSKMPGADGSPVDVKVVAVTSMEFCIRNESTENSTEVKWPEGDYCVFTMNSECPLEMRATKSLPLKIPRFLLKSVDFVNEIGDVIANKHWHEESYNHVFYFMQCCREDKSLILRLPPSPDGFYLASSSGLCSTVPGTVLDREKVTSYFTSPLLNRGSVQLNDRDMLLYRELVAQREGLMYLCYYHPGKGIDYSSALISSQFSTVNMTVKDIEAMAKICGCAPNAFCLPHKQAECICKPGYFGDGRHVCKEITPLTDECANLCDQSAMCIERMDTGFRKKKQVLSHICVCRPGYAGDGFTCQPNCALKDCQPFSRCVHDDIRGTTNCECIEGTIATDGRCHLDVYKTMQLEKDLPQFLVHHDHCLSESVQIALRNLEPKKYFYIFAPQELIRTCEDMLTHIVVMDAKITDAEIQAATKEAPIKFVTENRTVIEMYPENDTWIIDGNLSSQAPVKFVNGEMYMLSGELKRISYKAPKKGYIIMAVVLSSVILVGIAVVLFLFLSRRGVFASRGFLPLRNQLLGGRALWRRKGEHVLVEETGEE</sequence>
<dbReference type="CDD" id="cd00108">
    <property type="entry name" value="KR"/>
    <property type="match status" value="1"/>
</dbReference>
<evidence type="ECO:0000256" key="2">
    <source>
        <dbReference type="ARBA" id="ARBA00023157"/>
    </source>
</evidence>
<feature type="transmembrane region" description="Helical" evidence="6">
    <location>
        <begin position="2077"/>
        <end position="2100"/>
    </location>
</feature>
<feature type="region of interest" description="Disordered" evidence="5">
    <location>
        <begin position="1153"/>
        <end position="1186"/>
    </location>
</feature>
<dbReference type="SMART" id="SM00181">
    <property type="entry name" value="EGF"/>
    <property type="match status" value="3"/>
</dbReference>
<dbReference type="PANTHER" id="PTHR19324">
    <property type="entry name" value="PERFORIN-LIKE PROTEIN 1"/>
    <property type="match status" value="1"/>
</dbReference>
<accession>A0AAV2TKX5</accession>
<protein>
    <submittedName>
        <fullName evidence="10">Uncharacterized protein</fullName>
    </submittedName>
</protein>
<comment type="caution">
    <text evidence="10">The sequence shown here is derived from an EMBL/GenBank/DDBJ whole genome shotgun (WGS) entry which is preliminary data.</text>
</comment>
<dbReference type="Gene3D" id="2.40.20.10">
    <property type="entry name" value="Plasminogen Kringle 4"/>
    <property type="match status" value="2"/>
</dbReference>
<proteinExistence type="predicted"/>
<dbReference type="InterPro" id="IPR031569">
    <property type="entry name" value="ApeC"/>
</dbReference>
<keyword evidence="6" id="KW-0812">Transmembrane</keyword>
<organism evidence="10 11">
    <name type="scientific">Calicophoron daubneyi</name>
    <name type="common">Rumen fluke</name>
    <name type="synonym">Paramphistomum daubneyi</name>
    <dbReference type="NCBI Taxonomy" id="300641"/>
    <lineage>
        <taxon>Eukaryota</taxon>
        <taxon>Metazoa</taxon>
        <taxon>Spiralia</taxon>
        <taxon>Lophotrochozoa</taxon>
        <taxon>Platyhelminthes</taxon>
        <taxon>Trematoda</taxon>
        <taxon>Digenea</taxon>
        <taxon>Plagiorchiida</taxon>
        <taxon>Pronocephalata</taxon>
        <taxon>Paramphistomoidea</taxon>
        <taxon>Paramphistomidae</taxon>
        <taxon>Calicophoron</taxon>
    </lineage>
</organism>
<feature type="domain" description="EGF-like" evidence="8">
    <location>
        <begin position="1853"/>
        <end position="1900"/>
    </location>
</feature>
<keyword evidence="1 4" id="KW-0420">Kringle</keyword>
<dbReference type="InterPro" id="IPR009030">
    <property type="entry name" value="Growth_fac_rcpt_cys_sf"/>
</dbReference>
<dbReference type="EMBL" id="CAXLJL010000290">
    <property type="protein sequence ID" value="CAL5136102.1"/>
    <property type="molecule type" value="Genomic_DNA"/>
</dbReference>
<evidence type="ECO:0000256" key="3">
    <source>
        <dbReference type="PROSITE-ProRule" id="PRU00076"/>
    </source>
</evidence>
<dbReference type="Pfam" id="PF16977">
    <property type="entry name" value="ApeC"/>
    <property type="match status" value="2"/>
</dbReference>
<dbReference type="InterPro" id="IPR056359">
    <property type="entry name" value="ApeC_platyh"/>
</dbReference>
<keyword evidence="2 3" id="KW-1015">Disulfide bond</keyword>
<keyword evidence="7" id="KW-0732">Signal</keyword>
<dbReference type="PROSITE" id="PS50026">
    <property type="entry name" value="EGF_3"/>
    <property type="match status" value="1"/>
</dbReference>
<dbReference type="SUPFAM" id="SSF57440">
    <property type="entry name" value="Kringle-like"/>
    <property type="match status" value="2"/>
</dbReference>
<evidence type="ECO:0000313" key="10">
    <source>
        <dbReference type="EMBL" id="CAL5136102.1"/>
    </source>
</evidence>
<comment type="caution">
    <text evidence="3">Lacks conserved residue(s) required for the propagation of feature annotation.</text>
</comment>
<dbReference type="PROSITE" id="PS50070">
    <property type="entry name" value="KRINGLE_2"/>
    <property type="match status" value="2"/>
</dbReference>
<keyword evidence="6" id="KW-0472">Membrane</keyword>
<dbReference type="InterPro" id="IPR018056">
    <property type="entry name" value="Kringle_CS"/>
</dbReference>
<dbReference type="SMART" id="SM00130">
    <property type="entry name" value="KR"/>
    <property type="match status" value="2"/>
</dbReference>
<feature type="signal peptide" evidence="7">
    <location>
        <begin position="1"/>
        <end position="23"/>
    </location>
</feature>
<name>A0AAV2TKX5_CALDB</name>
<gene>
    <name evidence="10" type="ORF">CDAUBV1_LOCUS10185</name>
</gene>
<evidence type="ECO:0000256" key="6">
    <source>
        <dbReference type="SAM" id="Phobius"/>
    </source>
</evidence>
<evidence type="ECO:0000256" key="7">
    <source>
        <dbReference type="SAM" id="SignalP"/>
    </source>
</evidence>
<dbReference type="InterPro" id="IPR000001">
    <property type="entry name" value="Kringle"/>
</dbReference>
<feature type="region of interest" description="Disordered" evidence="5">
    <location>
        <begin position="1395"/>
        <end position="1424"/>
    </location>
</feature>
<evidence type="ECO:0000256" key="5">
    <source>
        <dbReference type="SAM" id="MobiDB-lite"/>
    </source>
</evidence>
<dbReference type="Proteomes" id="UP001497525">
    <property type="component" value="Unassembled WGS sequence"/>
</dbReference>
<dbReference type="InterPro" id="IPR038178">
    <property type="entry name" value="Kringle_sf"/>
</dbReference>
<keyword evidence="3" id="KW-0245">EGF-like domain</keyword>
<feature type="domain" description="Kringle" evidence="9">
    <location>
        <begin position="114"/>
        <end position="211"/>
    </location>
</feature>
<evidence type="ECO:0000259" key="9">
    <source>
        <dbReference type="PROSITE" id="PS50070"/>
    </source>
</evidence>
<feature type="compositionally biased region" description="Polar residues" evidence="5">
    <location>
        <begin position="1163"/>
        <end position="1180"/>
    </location>
</feature>
<evidence type="ECO:0000256" key="4">
    <source>
        <dbReference type="PROSITE-ProRule" id="PRU00121"/>
    </source>
</evidence>
<dbReference type="InterPro" id="IPR013806">
    <property type="entry name" value="Kringle-like"/>
</dbReference>
<dbReference type="Pfam" id="PF00051">
    <property type="entry name" value="Kringle"/>
    <property type="match status" value="2"/>
</dbReference>
<dbReference type="PANTHER" id="PTHR19324:SF33">
    <property type="entry name" value="MUCIN-5AC"/>
    <property type="match status" value="1"/>
</dbReference>
<evidence type="ECO:0000256" key="1">
    <source>
        <dbReference type="ARBA" id="ARBA00022572"/>
    </source>
</evidence>
<dbReference type="PROSITE" id="PS00021">
    <property type="entry name" value="KRINGLE_1"/>
    <property type="match status" value="1"/>
</dbReference>
<feature type="disulfide bond" evidence="3">
    <location>
        <begin position="1857"/>
        <end position="1867"/>
    </location>
</feature>
<dbReference type="PROSITE" id="PS01186">
    <property type="entry name" value="EGF_2"/>
    <property type="match status" value="1"/>
</dbReference>
<evidence type="ECO:0000313" key="11">
    <source>
        <dbReference type="Proteomes" id="UP001497525"/>
    </source>
</evidence>
<dbReference type="Pfam" id="PF24148">
    <property type="entry name" value="ApeC_platyh"/>
    <property type="match status" value="1"/>
</dbReference>
<dbReference type="SUPFAM" id="SSF57184">
    <property type="entry name" value="Growth factor receptor domain"/>
    <property type="match status" value="1"/>
</dbReference>
<dbReference type="Gene3D" id="2.10.25.10">
    <property type="entry name" value="Laminin"/>
    <property type="match status" value="1"/>
</dbReference>